<evidence type="ECO:0000313" key="2">
    <source>
        <dbReference type="Proteomes" id="UP000598146"/>
    </source>
</evidence>
<gene>
    <name evidence="1" type="ORF">I4J89_15525</name>
</gene>
<proteinExistence type="predicted"/>
<dbReference type="AlphaFoldDB" id="A0A931C8W1"/>
<protein>
    <submittedName>
        <fullName evidence="1">Uncharacterized protein</fullName>
    </submittedName>
</protein>
<keyword evidence="2" id="KW-1185">Reference proteome</keyword>
<comment type="caution">
    <text evidence="1">The sequence shown here is derived from an EMBL/GenBank/DDBJ whole genome shotgun (WGS) entry which is preliminary data.</text>
</comment>
<dbReference type="EMBL" id="JADQTO010000006">
    <property type="protein sequence ID" value="MBG0562867.1"/>
    <property type="molecule type" value="Genomic_DNA"/>
</dbReference>
<sequence length="197" mass="20536">MGLTVVHVQRTGHILGAADLTGPPGPPVPVEQLAGTALPLRWSPVPGQPDGGDKQPSRALIRAEHLATAAAERVPRLLENPLEFAVGGGRTPVPLTPWDANSKPVELKTNGITLTLDHTSAGQPTAVLVVLAGKGVDLAFAASAEDGTEGEVFTLAGQVFAGRKMTKIGVALEQDAWYTVLTLAEGWHGRLEAVRVT</sequence>
<reference evidence="1" key="1">
    <citation type="submission" date="2020-11" db="EMBL/GenBank/DDBJ databases">
        <title>Isolation and identification of active actinomycetes.</title>
        <authorList>
            <person name="Sun X."/>
        </authorList>
    </citation>
    <scope>NUCLEOTIDE SEQUENCE</scope>
    <source>
        <strain evidence="1">NEAU-A11</strain>
    </source>
</reference>
<organism evidence="1 2">
    <name type="scientific">Actinoplanes aureus</name>
    <dbReference type="NCBI Taxonomy" id="2792083"/>
    <lineage>
        <taxon>Bacteria</taxon>
        <taxon>Bacillati</taxon>
        <taxon>Actinomycetota</taxon>
        <taxon>Actinomycetes</taxon>
        <taxon>Micromonosporales</taxon>
        <taxon>Micromonosporaceae</taxon>
        <taxon>Actinoplanes</taxon>
    </lineage>
</organism>
<name>A0A931C8W1_9ACTN</name>
<dbReference type="RefSeq" id="WP_196414657.1">
    <property type="nucleotide sequence ID" value="NZ_JADQTO010000006.1"/>
</dbReference>
<evidence type="ECO:0000313" key="1">
    <source>
        <dbReference type="EMBL" id="MBG0562867.1"/>
    </source>
</evidence>
<dbReference type="Proteomes" id="UP000598146">
    <property type="component" value="Unassembled WGS sequence"/>
</dbReference>
<accession>A0A931C8W1</accession>